<dbReference type="Proteomes" id="UP001056109">
    <property type="component" value="Chromosome"/>
</dbReference>
<name>A0ABY5AFX0_9ACTO</name>
<evidence type="ECO:0000259" key="16">
    <source>
        <dbReference type="PROSITE" id="PS51066"/>
    </source>
</evidence>
<dbReference type="InterPro" id="IPR020629">
    <property type="entry name" value="FPG_Glyclase"/>
</dbReference>
<evidence type="ECO:0000259" key="17">
    <source>
        <dbReference type="PROSITE" id="PS51068"/>
    </source>
</evidence>
<feature type="binding site" evidence="15">
    <location>
        <position position="161"/>
    </location>
    <ligand>
        <name>DNA</name>
        <dbReference type="ChEBI" id="CHEBI:16991"/>
    </ligand>
</feature>
<keyword evidence="12 15" id="KW-0511">Multifunctional enzyme</keyword>
<dbReference type="RefSeq" id="WP_252672661.1">
    <property type="nucleotide sequence ID" value="NZ_CP099547.1"/>
</dbReference>
<feature type="active site" description="Schiff-base intermediate with DNA" evidence="15">
    <location>
        <position position="2"/>
    </location>
</feature>
<comment type="subunit">
    <text evidence="3 15">Monomer.</text>
</comment>
<dbReference type="PROSITE" id="PS51068">
    <property type="entry name" value="FPG_CAT"/>
    <property type="match status" value="1"/>
</dbReference>
<evidence type="ECO:0000256" key="2">
    <source>
        <dbReference type="ARBA" id="ARBA00009409"/>
    </source>
</evidence>
<dbReference type="CDD" id="cd08966">
    <property type="entry name" value="EcFpg-like_N"/>
    <property type="match status" value="1"/>
</dbReference>
<feature type="active site" description="Proton donor" evidence="15">
    <location>
        <position position="3"/>
    </location>
</feature>
<feature type="domain" description="FPG-type" evidence="16">
    <location>
        <begin position="247"/>
        <end position="281"/>
    </location>
</feature>
<evidence type="ECO:0000256" key="3">
    <source>
        <dbReference type="ARBA" id="ARBA00011245"/>
    </source>
</evidence>
<comment type="catalytic activity">
    <reaction evidence="1 15">
        <text>Hydrolysis of DNA containing ring-opened 7-methylguanine residues, releasing 2,6-diamino-4-hydroxy-5-(N-methyl)formamidopyrimidine.</text>
        <dbReference type="EC" id="3.2.2.23"/>
    </reaction>
</comment>
<dbReference type="SUPFAM" id="SSF57716">
    <property type="entry name" value="Glucocorticoid receptor-like (DNA-binding domain)"/>
    <property type="match status" value="1"/>
</dbReference>
<evidence type="ECO:0000256" key="1">
    <source>
        <dbReference type="ARBA" id="ARBA00001668"/>
    </source>
</evidence>
<feature type="binding site" evidence="15">
    <location>
        <position position="105"/>
    </location>
    <ligand>
        <name>DNA</name>
        <dbReference type="ChEBI" id="CHEBI:16991"/>
    </ligand>
</feature>
<feature type="active site" description="Proton donor; for beta-elimination activity" evidence="15">
    <location>
        <position position="57"/>
    </location>
</feature>
<dbReference type="Pfam" id="PF06827">
    <property type="entry name" value="zf-FPG_IleRS"/>
    <property type="match status" value="1"/>
</dbReference>
<accession>A0ABY5AFX0</accession>
<evidence type="ECO:0000256" key="7">
    <source>
        <dbReference type="ARBA" id="ARBA00022801"/>
    </source>
</evidence>
<dbReference type="InterPro" id="IPR035937">
    <property type="entry name" value="FPG_N"/>
</dbReference>
<evidence type="ECO:0000256" key="14">
    <source>
        <dbReference type="ARBA" id="ARBA00044632"/>
    </source>
</evidence>
<evidence type="ECO:0000256" key="9">
    <source>
        <dbReference type="ARBA" id="ARBA00023125"/>
    </source>
</evidence>
<proteinExistence type="inferred from homology"/>
<dbReference type="EMBL" id="CP099547">
    <property type="protein sequence ID" value="USR78838.1"/>
    <property type="molecule type" value="Genomic_DNA"/>
</dbReference>
<dbReference type="InterPro" id="IPR010979">
    <property type="entry name" value="Ribosomal_uS13-like_H2TH"/>
</dbReference>
<dbReference type="InterPro" id="IPR000214">
    <property type="entry name" value="Znf_DNA_glyclase/AP_lyase"/>
</dbReference>
<keyword evidence="8 15" id="KW-0862">Zinc</keyword>
<dbReference type="SMART" id="SM01232">
    <property type="entry name" value="H2TH"/>
    <property type="match status" value="1"/>
</dbReference>
<dbReference type="NCBIfam" id="NF002211">
    <property type="entry name" value="PRK01103.1"/>
    <property type="match status" value="1"/>
</dbReference>
<dbReference type="Pfam" id="PF06831">
    <property type="entry name" value="H2TH"/>
    <property type="match status" value="1"/>
</dbReference>
<dbReference type="EC" id="4.2.99.18" evidence="15"/>
<dbReference type="InterPro" id="IPR010663">
    <property type="entry name" value="Znf_FPG/IleRS"/>
</dbReference>
<dbReference type="GO" id="GO:0140078">
    <property type="term" value="F:class I DNA-(apurinic or apyrimidinic site) endonuclease activity"/>
    <property type="evidence" value="ECO:0007669"/>
    <property type="project" value="UniProtKB-EC"/>
</dbReference>
<keyword evidence="9 15" id="KW-0238">DNA-binding</keyword>
<keyword evidence="11 15" id="KW-0456">Lyase</keyword>
<keyword evidence="10 15" id="KW-0234">DNA repair</keyword>
<keyword evidence="6 15" id="KW-0863">Zinc-finger</keyword>
<evidence type="ECO:0000256" key="8">
    <source>
        <dbReference type="ARBA" id="ARBA00022833"/>
    </source>
</evidence>
<dbReference type="Pfam" id="PF01149">
    <property type="entry name" value="Fapy_DNA_glyco"/>
    <property type="match status" value="1"/>
</dbReference>
<dbReference type="SMART" id="SM00898">
    <property type="entry name" value="Fapy_DNA_glyco"/>
    <property type="match status" value="1"/>
</dbReference>
<dbReference type="Gene3D" id="3.20.190.10">
    <property type="entry name" value="MutM-like, N-terminal"/>
    <property type="match status" value="1"/>
</dbReference>
<comment type="catalytic activity">
    <reaction evidence="14 15">
        <text>2'-deoxyribonucleotide-(2'-deoxyribose 5'-phosphate)-2'-deoxyribonucleotide-DNA = a 3'-end 2'-deoxyribonucleotide-(2,3-dehydro-2,3-deoxyribose 5'-phosphate)-DNA + a 5'-end 5'-phospho-2'-deoxyribonucleoside-DNA + H(+)</text>
        <dbReference type="Rhea" id="RHEA:66592"/>
        <dbReference type="Rhea" id="RHEA-COMP:13180"/>
        <dbReference type="Rhea" id="RHEA-COMP:16897"/>
        <dbReference type="Rhea" id="RHEA-COMP:17067"/>
        <dbReference type="ChEBI" id="CHEBI:15378"/>
        <dbReference type="ChEBI" id="CHEBI:136412"/>
        <dbReference type="ChEBI" id="CHEBI:157695"/>
        <dbReference type="ChEBI" id="CHEBI:167181"/>
        <dbReference type="EC" id="4.2.99.18"/>
    </reaction>
</comment>
<feature type="active site" description="Proton donor; for delta-elimination activity" evidence="15">
    <location>
        <position position="271"/>
    </location>
</feature>
<dbReference type="InterPro" id="IPR015886">
    <property type="entry name" value="H2TH_FPG"/>
</dbReference>
<dbReference type="GO" id="GO:0008534">
    <property type="term" value="F:oxidized purine nucleobase lesion DNA N-glycosylase activity"/>
    <property type="evidence" value="ECO:0007669"/>
    <property type="project" value="UniProtKB-EC"/>
</dbReference>
<keyword evidence="5 15" id="KW-0227">DNA damage</keyword>
<comment type="function">
    <text evidence="15">Involved in base excision repair of DNA damaged by oxidation or by mutagenic agents. Acts as DNA glycosylase that recognizes and removes damaged bases. Has a preference for oxidized purines, such as 7,8-dihydro-8-oxoguanine (8-oxoG). Has AP (apurinic/apyrimidinic) lyase activity and introduces nicks in the DNA strand. Cleaves the DNA backbone by beta-delta elimination to generate a single-strand break at the site of the removed base with both 3'- and 5'-phosphates.</text>
</comment>
<dbReference type="SUPFAM" id="SSF46946">
    <property type="entry name" value="S13-like H2TH domain"/>
    <property type="match status" value="1"/>
</dbReference>
<dbReference type="Gene3D" id="1.10.8.50">
    <property type="match status" value="1"/>
</dbReference>
<keyword evidence="4 15" id="KW-0479">Metal-binding</keyword>
<keyword evidence="13 15" id="KW-0326">Glycosidase</keyword>
<keyword evidence="7 15" id="KW-0378">Hydrolase</keyword>
<evidence type="ECO:0000313" key="19">
    <source>
        <dbReference type="Proteomes" id="UP001056109"/>
    </source>
</evidence>
<sequence length="284" mass="31771">MPELPEVETIRRGLLPHVVGKTIDNVVELHPRVARMSPHGLRPLVGDTILEIARRGKFMWFVTPTQALVAHLGMSGQFRINTNSAHVRARFEFTDATSLDFVDQRTFGYLHPDQFQPTIDGGPGGLGTELAVIPTTVSHIGRDLLDPLADFSHIAQDVKRRRTEIKRALLNQNIASGIGNIYADEALWLARIHPQQLAPTLPLSRITDLYHHARDVMERAVALGGTSFDKLYVNVNGESGYFDRSLHVYGKTGQPCERCGTLIERITFMNRSSHVCPACQRRPR</sequence>
<evidence type="ECO:0000256" key="6">
    <source>
        <dbReference type="ARBA" id="ARBA00022771"/>
    </source>
</evidence>
<comment type="similarity">
    <text evidence="2 15">Belongs to the FPG family.</text>
</comment>
<comment type="cofactor">
    <cofactor evidence="15">
        <name>Zn(2+)</name>
        <dbReference type="ChEBI" id="CHEBI:29105"/>
    </cofactor>
    <text evidence="15">Binds 1 zinc ion per subunit.</text>
</comment>
<dbReference type="PANTHER" id="PTHR22993">
    <property type="entry name" value="FORMAMIDOPYRIMIDINE-DNA GLYCOSYLASE"/>
    <property type="match status" value="1"/>
</dbReference>
<evidence type="ECO:0000256" key="12">
    <source>
        <dbReference type="ARBA" id="ARBA00023268"/>
    </source>
</evidence>
<dbReference type="NCBIfam" id="TIGR00577">
    <property type="entry name" value="fpg"/>
    <property type="match status" value="1"/>
</dbReference>
<evidence type="ECO:0000256" key="5">
    <source>
        <dbReference type="ARBA" id="ARBA00022763"/>
    </source>
</evidence>
<dbReference type="PROSITE" id="PS51066">
    <property type="entry name" value="ZF_FPG_2"/>
    <property type="match status" value="1"/>
</dbReference>
<evidence type="ECO:0000256" key="4">
    <source>
        <dbReference type="ARBA" id="ARBA00022723"/>
    </source>
</evidence>
<evidence type="ECO:0000256" key="11">
    <source>
        <dbReference type="ARBA" id="ARBA00023239"/>
    </source>
</evidence>
<dbReference type="InterPro" id="IPR012319">
    <property type="entry name" value="FPG_cat"/>
</dbReference>
<dbReference type="PANTHER" id="PTHR22993:SF9">
    <property type="entry name" value="FORMAMIDOPYRIMIDINE-DNA GLYCOSYLASE"/>
    <property type="match status" value="1"/>
</dbReference>
<evidence type="ECO:0000256" key="13">
    <source>
        <dbReference type="ARBA" id="ARBA00023295"/>
    </source>
</evidence>
<evidence type="ECO:0000256" key="10">
    <source>
        <dbReference type="ARBA" id="ARBA00023204"/>
    </source>
</evidence>
<dbReference type="SUPFAM" id="SSF81624">
    <property type="entry name" value="N-terminal domain of MutM-like DNA repair proteins"/>
    <property type="match status" value="1"/>
</dbReference>
<feature type="binding site" evidence="15">
    <location>
        <position position="86"/>
    </location>
    <ligand>
        <name>DNA</name>
        <dbReference type="ChEBI" id="CHEBI:16991"/>
    </ligand>
</feature>
<keyword evidence="19" id="KW-1185">Reference proteome</keyword>
<protein>
    <recommendedName>
        <fullName evidence="15">Formamidopyrimidine-DNA glycosylase</fullName>
        <shortName evidence="15">Fapy-DNA glycosylase</shortName>
        <ecNumber evidence="15">3.2.2.23</ecNumber>
    </recommendedName>
    <alternativeName>
        <fullName evidence="15">DNA-(apurinic or apyrimidinic site) lyase MutM</fullName>
        <shortName evidence="15">AP lyase MutM</shortName>
        <ecNumber evidence="15">4.2.99.18</ecNumber>
    </alternativeName>
</protein>
<reference evidence="18" key="1">
    <citation type="submission" date="2022-06" db="EMBL/GenBank/DDBJ databases">
        <title>Complete Genome Sequence of Arcanobacterium pinnipediorum strain DSM 28752 isolated from a harbour seal.</title>
        <authorList>
            <person name="Borowiak M."/>
            <person name="Kreitlow A."/>
            <person name="Alssahen M."/>
            <person name="Malorny B."/>
            <person name="Laemmler C."/>
            <person name="Prenger-Berninghoff E."/>
            <person name="Siebert U."/>
            <person name="Ploetz M."/>
            <person name="Abdulmawjood A."/>
        </authorList>
    </citation>
    <scope>NUCLEOTIDE SEQUENCE</scope>
    <source>
        <strain evidence="18">DSM 28752</strain>
    </source>
</reference>
<organism evidence="18 19">
    <name type="scientific">Arcanobacterium pinnipediorum</name>
    <dbReference type="NCBI Taxonomy" id="1503041"/>
    <lineage>
        <taxon>Bacteria</taxon>
        <taxon>Bacillati</taxon>
        <taxon>Actinomycetota</taxon>
        <taxon>Actinomycetes</taxon>
        <taxon>Actinomycetales</taxon>
        <taxon>Actinomycetaceae</taxon>
        <taxon>Arcanobacterium</taxon>
    </lineage>
</organism>
<evidence type="ECO:0000313" key="18">
    <source>
        <dbReference type="EMBL" id="USR78838.1"/>
    </source>
</evidence>
<evidence type="ECO:0000256" key="15">
    <source>
        <dbReference type="HAMAP-Rule" id="MF_00103"/>
    </source>
</evidence>
<dbReference type="EC" id="3.2.2.23" evidence="15"/>
<dbReference type="HAMAP" id="MF_00103">
    <property type="entry name" value="Fapy_DNA_glycosyl"/>
    <property type="match status" value="1"/>
</dbReference>
<feature type="domain" description="Formamidopyrimidine-DNA glycosylase catalytic" evidence="17">
    <location>
        <begin position="2"/>
        <end position="108"/>
    </location>
</feature>
<gene>
    <name evidence="15 18" type="primary">mutM</name>
    <name evidence="15" type="synonym">fpg</name>
    <name evidence="18" type="ORF">NG665_05445</name>
</gene>